<feature type="region of interest" description="Disordered" evidence="1">
    <location>
        <begin position="1"/>
        <end position="20"/>
    </location>
</feature>
<dbReference type="KEGG" id="daur:Daura_47645"/>
<evidence type="ECO:0000259" key="3">
    <source>
        <dbReference type="Pfam" id="PF01551"/>
    </source>
</evidence>
<evidence type="ECO:0000256" key="2">
    <source>
        <dbReference type="SAM" id="Phobius"/>
    </source>
</evidence>
<dbReference type="EMBL" id="CP073767">
    <property type="protein sequence ID" value="UWZ54072.1"/>
    <property type="molecule type" value="Genomic_DNA"/>
</dbReference>
<dbReference type="InterPro" id="IPR050570">
    <property type="entry name" value="Cell_wall_metabolism_enzyme"/>
</dbReference>
<dbReference type="InterPro" id="IPR011055">
    <property type="entry name" value="Dup_hybrid_motif"/>
</dbReference>
<feature type="domain" description="M23ase beta-sheet core" evidence="3">
    <location>
        <begin position="184"/>
        <end position="278"/>
    </location>
</feature>
<dbReference type="Proteomes" id="UP001058003">
    <property type="component" value="Chromosome"/>
</dbReference>
<evidence type="ECO:0000256" key="1">
    <source>
        <dbReference type="SAM" id="MobiDB-lite"/>
    </source>
</evidence>
<feature type="compositionally biased region" description="Basic and acidic residues" evidence="1">
    <location>
        <begin position="56"/>
        <end position="74"/>
    </location>
</feature>
<dbReference type="AlphaFoldDB" id="A0A9Q9MLT9"/>
<dbReference type="SUPFAM" id="SSF51261">
    <property type="entry name" value="Duplicated hybrid motif"/>
    <property type="match status" value="1"/>
</dbReference>
<protein>
    <submittedName>
        <fullName evidence="4">M23 family metallopeptidase</fullName>
    </submittedName>
</protein>
<feature type="region of interest" description="Disordered" evidence="1">
    <location>
        <begin position="29"/>
        <end position="88"/>
    </location>
</feature>
<sequence length="298" mass="32572">MTFADRERLPRISHSHHTATAVAALRTPRCRRHTDVPPPRTAVAARTAPAAATRQGHRDPQGRGGKREVRRVDETQQPPRAYRGRRRAGLPRTRYAAVFTTAVVGAGIVALGVSTALPERHNDLSFEASSNFDDITTRAGAGDRAARSRTGAMSTVTMPAPDVWILPMQRYTLTSFYGERWGRLHPGVDLGAPQGTPFNAVAAGKVILCRWNGGYGYNVMIDHGGGIVTVYGHASKLLCKEGQLVKAGDPIALTGNTGHSFGAHLHFEVREHDRPVEPLAFMRKHGVDIQKHTEDIYR</sequence>
<keyword evidence="2" id="KW-1133">Transmembrane helix</keyword>
<dbReference type="OrthoDB" id="5244067at2"/>
<feature type="compositionally biased region" description="Basic and acidic residues" evidence="1">
    <location>
        <begin position="1"/>
        <end position="10"/>
    </location>
</feature>
<evidence type="ECO:0000313" key="4">
    <source>
        <dbReference type="EMBL" id="UWZ54072.1"/>
    </source>
</evidence>
<keyword evidence="2" id="KW-0812">Transmembrane</keyword>
<keyword evidence="5" id="KW-1185">Reference proteome</keyword>
<dbReference type="CDD" id="cd12797">
    <property type="entry name" value="M23_peptidase"/>
    <property type="match status" value="1"/>
</dbReference>
<dbReference type="GO" id="GO:0004222">
    <property type="term" value="F:metalloendopeptidase activity"/>
    <property type="evidence" value="ECO:0007669"/>
    <property type="project" value="TreeGrafter"/>
</dbReference>
<dbReference type="InterPro" id="IPR016047">
    <property type="entry name" value="M23ase_b-sheet_dom"/>
</dbReference>
<dbReference type="PANTHER" id="PTHR21666">
    <property type="entry name" value="PEPTIDASE-RELATED"/>
    <property type="match status" value="1"/>
</dbReference>
<evidence type="ECO:0000313" key="5">
    <source>
        <dbReference type="Proteomes" id="UP001058003"/>
    </source>
</evidence>
<proteinExistence type="predicted"/>
<feature type="transmembrane region" description="Helical" evidence="2">
    <location>
        <begin position="95"/>
        <end position="117"/>
    </location>
</feature>
<organism evidence="4 5">
    <name type="scientific">Dactylosporangium aurantiacum</name>
    <dbReference type="NCBI Taxonomy" id="35754"/>
    <lineage>
        <taxon>Bacteria</taxon>
        <taxon>Bacillati</taxon>
        <taxon>Actinomycetota</taxon>
        <taxon>Actinomycetes</taxon>
        <taxon>Micromonosporales</taxon>
        <taxon>Micromonosporaceae</taxon>
        <taxon>Dactylosporangium</taxon>
    </lineage>
</organism>
<name>A0A9Q9MLT9_9ACTN</name>
<reference evidence="4" key="1">
    <citation type="submission" date="2021-04" db="EMBL/GenBank/DDBJ databases">
        <title>Dactylosporangium aurantiacum NRRL B-8018 full assembly.</title>
        <authorList>
            <person name="Hartkoorn R.C."/>
            <person name="Beaudoing E."/>
            <person name="Hot D."/>
        </authorList>
    </citation>
    <scope>NUCLEOTIDE SEQUENCE</scope>
    <source>
        <strain evidence="4">NRRL B-8018</strain>
    </source>
</reference>
<keyword evidence="2" id="KW-0472">Membrane</keyword>
<feature type="compositionally biased region" description="Low complexity" evidence="1">
    <location>
        <begin position="41"/>
        <end position="54"/>
    </location>
</feature>
<dbReference type="PANTHER" id="PTHR21666:SF270">
    <property type="entry name" value="MUREIN HYDROLASE ACTIVATOR ENVC"/>
    <property type="match status" value="1"/>
</dbReference>
<dbReference type="Gene3D" id="2.70.70.10">
    <property type="entry name" value="Glucose Permease (Domain IIA)"/>
    <property type="match status" value="1"/>
</dbReference>
<gene>
    <name evidence="4" type="ORF">Daura_47645</name>
</gene>
<dbReference type="Pfam" id="PF01551">
    <property type="entry name" value="Peptidase_M23"/>
    <property type="match status" value="1"/>
</dbReference>
<accession>A0A9Q9MLT9</accession>